<name>A0A7C2VH68_9CREN</name>
<dbReference type="GO" id="GO:0001682">
    <property type="term" value="P:tRNA 5'-leader removal"/>
    <property type="evidence" value="ECO:0007669"/>
    <property type="project" value="InterPro"/>
</dbReference>
<keyword evidence="2" id="KW-0472">Membrane</keyword>
<proteinExistence type="predicted"/>
<dbReference type="InterPro" id="IPR038085">
    <property type="entry name" value="Rnp2-like_sf"/>
</dbReference>
<comment type="caution">
    <text evidence="3">The sequence shown here is derived from an EMBL/GenBank/DDBJ whole genome shotgun (WGS) entry which is preliminary data.</text>
</comment>
<evidence type="ECO:0000256" key="1">
    <source>
        <dbReference type="ARBA" id="ARBA00022694"/>
    </source>
</evidence>
<dbReference type="AlphaFoldDB" id="A0A7C2VH68"/>
<protein>
    <recommendedName>
        <fullName evidence="4">RNase P component 2</fullName>
    </recommendedName>
</protein>
<gene>
    <name evidence="3" type="ORF">ENO77_01130</name>
</gene>
<accession>A0A7C2VH68</accession>
<evidence type="ECO:0008006" key="4">
    <source>
        <dbReference type="Google" id="ProtNLM"/>
    </source>
</evidence>
<sequence length="157" mass="18288">MELHYAVAWIALLVSVASLAISIAVLFRVYSYVRVLVEEFGKSLVAVKKHRRVKRYILVRFLCIDNQDYNTLENEIKNSVYSFLGPILKSRCSVDIISYRPESRRAIIRVRGEAVCVTYTLLALSIQHLRKNMRNCITIPVRTTGLISRLRRRYLKR</sequence>
<keyword evidence="2" id="KW-1133">Transmembrane helix</keyword>
<keyword evidence="2" id="KW-0812">Transmembrane</keyword>
<dbReference type="Gene3D" id="3.30.70.3250">
    <property type="entry name" value="Ribonuclease P, Pop5 subunit"/>
    <property type="match status" value="1"/>
</dbReference>
<dbReference type="GO" id="GO:0030677">
    <property type="term" value="C:ribonuclease P complex"/>
    <property type="evidence" value="ECO:0007669"/>
    <property type="project" value="InterPro"/>
</dbReference>
<keyword evidence="1" id="KW-0819">tRNA processing</keyword>
<evidence type="ECO:0000256" key="2">
    <source>
        <dbReference type="SAM" id="Phobius"/>
    </source>
</evidence>
<organism evidence="3">
    <name type="scientific">Ignisphaera aggregans</name>
    <dbReference type="NCBI Taxonomy" id="334771"/>
    <lineage>
        <taxon>Archaea</taxon>
        <taxon>Thermoproteota</taxon>
        <taxon>Thermoprotei</taxon>
        <taxon>Desulfurococcales</taxon>
        <taxon>Desulfurococcaceae</taxon>
        <taxon>Ignisphaera</taxon>
    </lineage>
</organism>
<feature type="transmembrane region" description="Helical" evidence="2">
    <location>
        <begin position="6"/>
        <end position="27"/>
    </location>
</feature>
<dbReference type="InterPro" id="IPR002759">
    <property type="entry name" value="Pop5/Rpp14/Rnp2-like"/>
</dbReference>
<evidence type="ECO:0000313" key="3">
    <source>
        <dbReference type="EMBL" id="HEW52769.1"/>
    </source>
</evidence>
<dbReference type="SUPFAM" id="SSF160350">
    <property type="entry name" value="Rnp2-like"/>
    <property type="match status" value="1"/>
</dbReference>
<reference evidence="3" key="1">
    <citation type="journal article" date="2020" name="mSystems">
        <title>Genome- and Community-Level Interaction Insights into Carbon Utilization and Element Cycling Functions of Hydrothermarchaeota in Hydrothermal Sediment.</title>
        <authorList>
            <person name="Zhou Z."/>
            <person name="Liu Y."/>
            <person name="Xu W."/>
            <person name="Pan J."/>
            <person name="Luo Z.H."/>
            <person name="Li M."/>
        </authorList>
    </citation>
    <scope>NUCLEOTIDE SEQUENCE [LARGE SCALE GENOMIC DNA]</scope>
    <source>
        <strain evidence="3">SpSt-16</strain>
    </source>
</reference>
<dbReference type="EMBL" id="DSGT01000003">
    <property type="protein sequence ID" value="HEW52769.1"/>
    <property type="molecule type" value="Genomic_DNA"/>
</dbReference>
<dbReference type="Pfam" id="PF01900">
    <property type="entry name" value="RNase_P_Rpp14"/>
    <property type="match status" value="1"/>
</dbReference>